<dbReference type="InterPro" id="IPR000811">
    <property type="entry name" value="Glyco_trans_35"/>
</dbReference>
<proteinExistence type="inferred from homology"/>
<feature type="modified residue" description="N6-(pyridoxal phosphate)lysine" evidence="11">
    <location>
        <position position="686"/>
    </location>
</feature>
<keyword evidence="10 12" id="KW-0119">Carbohydrate metabolism</keyword>
<evidence type="ECO:0000256" key="12">
    <source>
        <dbReference type="RuleBase" id="RU000587"/>
    </source>
</evidence>
<evidence type="ECO:0000313" key="15">
    <source>
        <dbReference type="Proteomes" id="UP000886523"/>
    </source>
</evidence>
<dbReference type="Gene3D" id="3.40.50.2000">
    <property type="entry name" value="Glycogen Phosphorylase B"/>
    <property type="match status" value="3"/>
</dbReference>
<accession>A0A9P6ALH3</accession>
<dbReference type="GO" id="GO:0005737">
    <property type="term" value="C:cytoplasm"/>
    <property type="evidence" value="ECO:0007669"/>
    <property type="project" value="UniProtKB-SubCell"/>
</dbReference>
<evidence type="ECO:0000313" key="14">
    <source>
        <dbReference type="EMBL" id="KAF9508054.1"/>
    </source>
</evidence>
<dbReference type="Pfam" id="PF00343">
    <property type="entry name" value="Phosphorylase"/>
    <property type="match status" value="1"/>
</dbReference>
<dbReference type="GO" id="GO:0030170">
    <property type="term" value="F:pyridoxal phosphate binding"/>
    <property type="evidence" value="ECO:0007669"/>
    <property type="project" value="InterPro"/>
</dbReference>
<evidence type="ECO:0000256" key="5">
    <source>
        <dbReference type="ARBA" id="ARBA00022490"/>
    </source>
</evidence>
<comment type="function">
    <text evidence="12">Allosteric enzyme that catalyzes the rate-limiting step in glycogen catabolism, the phosphorolytic cleavage of glycogen to produce glucose-1-phosphate, and plays a central role in maintaining cellular and organismal glucose homeostasis.</text>
</comment>
<reference evidence="14" key="1">
    <citation type="journal article" date="2020" name="Nat. Commun.">
        <title>Large-scale genome sequencing of mycorrhizal fungi provides insights into the early evolution of symbiotic traits.</title>
        <authorList>
            <person name="Miyauchi S."/>
            <person name="Kiss E."/>
            <person name="Kuo A."/>
            <person name="Drula E."/>
            <person name="Kohler A."/>
            <person name="Sanchez-Garcia M."/>
            <person name="Morin E."/>
            <person name="Andreopoulos B."/>
            <person name="Barry K.W."/>
            <person name="Bonito G."/>
            <person name="Buee M."/>
            <person name="Carver A."/>
            <person name="Chen C."/>
            <person name="Cichocki N."/>
            <person name="Clum A."/>
            <person name="Culley D."/>
            <person name="Crous P.W."/>
            <person name="Fauchery L."/>
            <person name="Girlanda M."/>
            <person name="Hayes R.D."/>
            <person name="Keri Z."/>
            <person name="LaButti K."/>
            <person name="Lipzen A."/>
            <person name="Lombard V."/>
            <person name="Magnuson J."/>
            <person name="Maillard F."/>
            <person name="Murat C."/>
            <person name="Nolan M."/>
            <person name="Ohm R.A."/>
            <person name="Pangilinan J."/>
            <person name="Pereira M.F."/>
            <person name="Perotto S."/>
            <person name="Peter M."/>
            <person name="Pfister S."/>
            <person name="Riley R."/>
            <person name="Sitrit Y."/>
            <person name="Stielow J.B."/>
            <person name="Szollosi G."/>
            <person name="Zifcakova L."/>
            <person name="Stursova M."/>
            <person name="Spatafora J.W."/>
            <person name="Tedersoo L."/>
            <person name="Vaario L.M."/>
            <person name="Yamada A."/>
            <person name="Yan M."/>
            <person name="Wang P."/>
            <person name="Xu J."/>
            <person name="Bruns T."/>
            <person name="Baldrian P."/>
            <person name="Vilgalys R."/>
            <person name="Dunand C."/>
            <person name="Henrissat B."/>
            <person name="Grigoriev I.V."/>
            <person name="Hibbett D."/>
            <person name="Nagy L.G."/>
            <person name="Martin F.M."/>
        </authorList>
    </citation>
    <scope>NUCLEOTIDE SEQUENCE</scope>
    <source>
        <strain evidence="14">UP504</strain>
    </source>
</reference>
<dbReference type="OrthoDB" id="9215500at2759"/>
<dbReference type="NCBIfam" id="TIGR02093">
    <property type="entry name" value="P_ylase"/>
    <property type="match status" value="1"/>
</dbReference>
<dbReference type="FunFam" id="3.40.50.2000:FF:000003">
    <property type="entry name" value="Alpha-1,4 glucan phosphorylase"/>
    <property type="match status" value="1"/>
</dbReference>
<comment type="caution">
    <text evidence="14">The sequence shown here is derived from an EMBL/GenBank/DDBJ whole genome shotgun (WGS) entry which is preliminary data.</text>
</comment>
<keyword evidence="9 11" id="KW-0663">Pyridoxal phosphate</keyword>
<organism evidence="14 15">
    <name type="scientific">Hydnum rufescens UP504</name>
    <dbReference type="NCBI Taxonomy" id="1448309"/>
    <lineage>
        <taxon>Eukaryota</taxon>
        <taxon>Fungi</taxon>
        <taxon>Dikarya</taxon>
        <taxon>Basidiomycota</taxon>
        <taxon>Agaricomycotina</taxon>
        <taxon>Agaricomycetes</taxon>
        <taxon>Cantharellales</taxon>
        <taxon>Hydnaceae</taxon>
        <taxon>Hydnum</taxon>
    </lineage>
</organism>
<keyword evidence="15" id="KW-1185">Reference proteome</keyword>
<dbReference type="AlphaFoldDB" id="A0A9P6ALH3"/>
<evidence type="ECO:0000256" key="9">
    <source>
        <dbReference type="ARBA" id="ARBA00022898"/>
    </source>
</evidence>
<dbReference type="EMBL" id="MU129066">
    <property type="protein sequence ID" value="KAF9508054.1"/>
    <property type="molecule type" value="Genomic_DNA"/>
</dbReference>
<dbReference type="FunFam" id="3.40.50.2000:FF:000153">
    <property type="entry name" value="Alpha-1,4 glucan phosphorylase"/>
    <property type="match status" value="1"/>
</dbReference>
<gene>
    <name evidence="14" type="ORF">BS47DRAFT_1373744</name>
</gene>
<dbReference type="PANTHER" id="PTHR11468">
    <property type="entry name" value="GLYCOGEN PHOSPHORYLASE"/>
    <property type="match status" value="1"/>
</dbReference>
<sequence>MAASIFDPTVIGKPQQRPRVHKRTATGYIPERDEATGKEIWPRGDEGTWKKGLANAPPTDDDSISNSIVRHVQTTLARQAYNLDNLGAYQAVALSVRDDLIINWNATQAHFTRTAPKRAYYLSLEFLSRTLDNALLNLGLRDKFSENISKLGFTLEDILDSERDAGLGNGGLGRLAACYLDSSASMELPVCYTYGIFQQLIAPDGSQLEAPDPWLKHSNAWEIPRFDVRVDVRFYGHSEHATRNTNNLRLWDAQPKSGFDLISFNAGNYEKAVEASNTAQSITRVLYPNDNHDVGKELRLKQQYFWTAASLSDIMRRFKDLGKPFTEFPQYVSIQLNDTHPTLAIPELMRILVDEEEVEWNTAWQIVTRTFAYTNHTVLPEALEKWPIPLVENLLPRFGVLAHDDLHVSFLQAVERRFPGDRVRLARMSLIDESHPKYLRMANLAVLGSFKINGVAELHSQLVQTTILKDFVDFYGPSKFTNITNGITPRRWLDQCNPGLSNLITEVLGDKSPWLKDLKLLKGLLDVEDNKAFQEKWITVKQQNKERLAHYIETKTGIQVNTQSMFDVQVKRIHEYKRQNLNIMGVIHRYLTIKTLSPAERKKVLPRVVLFAGKAAPGYYQAKLTIRLIVNVARVINADPDAAGILTVLFIPDYSVSLAELLIPAADISQHISTAGTEASGTSNMKFCLSGGLLLGTVDGASIEIAEEVGEENAFLFGDLRYQHQYHPIPIEKRSPALSVILDEISGGRFGDGSIYEPLLNTIRYGDYYLLSDDFDSYLEAQKMVDENYLDVESWTKKCIRTVANMGKFSSDRAIMQYAEEIWNIEPNRLV</sequence>
<dbReference type="GO" id="GO:0008184">
    <property type="term" value="F:glycogen phosphorylase activity"/>
    <property type="evidence" value="ECO:0007669"/>
    <property type="project" value="InterPro"/>
</dbReference>
<evidence type="ECO:0000256" key="8">
    <source>
        <dbReference type="ARBA" id="ARBA00022679"/>
    </source>
</evidence>
<evidence type="ECO:0000256" key="6">
    <source>
        <dbReference type="ARBA" id="ARBA00022533"/>
    </source>
</evidence>
<dbReference type="Proteomes" id="UP000886523">
    <property type="component" value="Unassembled WGS sequence"/>
</dbReference>
<comment type="cofactor">
    <cofactor evidence="2 12">
        <name>pyridoxal 5'-phosphate</name>
        <dbReference type="ChEBI" id="CHEBI:597326"/>
    </cofactor>
</comment>
<evidence type="ECO:0000256" key="4">
    <source>
        <dbReference type="ARBA" id="ARBA00006047"/>
    </source>
</evidence>
<name>A0A9P6ALH3_9AGAM</name>
<evidence type="ECO:0000256" key="10">
    <source>
        <dbReference type="ARBA" id="ARBA00023277"/>
    </source>
</evidence>
<dbReference type="CDD" id="cd04300">
    <property type="entry name" value="GT35_Glycogen_Phosphorylase"/>
    <property type="match status" value="1"/>
</dbReference>
<keyword evidence="7 12" id="KW-0328">Glycosyltransferase</keyword>
<evidence type="ECO:0000256" key="2">
    <source>
        <dbReference type="ARBA" id="ARBA00001933"/>
    </source>
</evidence>
<feature type="region of interest" description="Disordered" evidence="13">
    <location>
        <begin position="1"/>
        <end position="23"/>
    </location>
</feature>
<evidence type="ECO:0000256" key="1">
    <source>
        <dbReference type="ARBA" id="ARBA00001275"/>
    </source>
</evidence>
<dbReference type="EC" id="2.4.1.1" evidence="12"/>
<evidence type="ECO:0000256" key="11">
    <source>
        <dbReference type="PIRSR" id="PIRSR000460-1"/>
    </source>
</evidence>
<keyword evidence="6" id="KW-0021">Allosteric enzyme</keyword>
<dbReference type="InterPro" id="IPR011833">
    <property type="entry name" value="Glycg_phsphrylas"/>
</dbReference>
<dbReference type="PIRSF" id="PIRSF000460">
    <property type="entry name" value="Pprylas_GlgP"/>
    <property type="match status" value="1"/>
</dbReference>
<evidence type="ECO:0000256" key="13">
    <source>
        <dbReference type="SAM" id="MobiDB-lite"/>
    </source>
</evidence>
<protein>
    <recommendedName>
        <fullName evidence="12">Alpha-1,4 glucan phosphorylase</fullName>
        <ecNumber evidence="12">2.4.1.1</ecNumber>
    </recommendedName>
</protein>
<dbReference type="SUPFAM" id="SSF53756">
    <property type="entry name" value="UDP-Glycosyltransferase/glycogen phosphorylase"/>
    <property type="match status" value="1"/>
</dbReference>
<evidence type="ECO:0000256" key="3">
    <source>
        <dbReference type="ARBA" id="ARBA00004496"/>
    </source>
</evidence>
<keyword evidence="8 12" id="KW-0808">Transferase</keyword>
<comment type="similarity">
    <text evidence="4 12">Belongs to the glycogen phosphorylase family.</text>
</comment>
<evidence type="ECO:0000256" key="7">
    <source>
        <dbReference type="ARBA" id="ARBA00022676"/>
    </source>
</evidence>
<keyword evidence="5" id="KW-0963">Cytoplasm</keyword>
<comment type="subcellular location">
    <subcellularLocation>
        <location evidence="3">Cytoplasm</location>
    </subcellularLocation>
</comment>
<dbReference type="GO" id="GO:0005980">
    <property type="term" value="P:glycogen catabolic process"/>
    <property type="evidence" value="ECO:0007669"/>
    <property type="project" value="TreeGrafter"/>
</dbReference>
<dbReference type="PANTHER" id="PTHR11468:SF3">
    <property type="entry name" value="GLYCOGEN PHOSPHORYLASE, LIVER FORM"/>
    <property type="match status" value="1"/>
</dbReference>
<comment type="catalytic activity">
    <reaction evidence="1 12">
        <text>[(1-&gt;4)-alpha-D-glucosyl](n) + phosphate = [(1-&gt;4)-alpha-D-glucosyl](n-1) + alpha-D-glucose 1-phosphate</text>
        <dbReference type="Rhea" id="RHEA:41732"/>
        <dbReference type="Rhea" id="RHEA-COMP:9584"/>
        <dbReference type="Rhea" id="RHEA-COMP:9586"/>
        <dbReference type="ChEBI" id="CHEBI:15444"/>
        <dbReference type="ChEBI" id="CHEBI:43474"/>
        <dbReference type="ChEBI" id="CHEBI:58601"/>
        <dbReference type="EC" id="2.4.1.1"/>
    </reaction>
</comment>